<organism evidence="2 3">
    <name type="scientific">Crenichthys baileyi</name>
    <name type="common">White River springfish</name>
    <dbReference type="NCBI Taxonomy" id="28760"/>
    <lineage>
        <taxon>Eukaryota</taxon>
        <taxon>Metazoa</taxon>
        <taxon>Chordata</taxon>
        <taxon>Craniata</taxon>
        <taxon>Vertebrata</taxon>
        <taxon>Euteleostomi</taxon>
        <taxon>Actinopterygii</taxon>
        <taxon>Neopterygii</taxon>
        <taxon>Teleostei</taxon>
        <taxon>Neoteleostei</taxon>
        <taxon>Acanthomorphata</taxon>
        <taxon>Ovalentaria</taxon>
        <taxon>Atherinomorphae</taxon>
        <taxon>Cyprinodontiformes</taxon>
        <taxon>Goodeidae</taxon>
        <taxon>Crenichthys</taxon>
    </lineage>
</organism>
<dbReference type="EMBL" id="JAHHUM010000410">
    <property type="protein sequence ID" value="KAK5619986.1"/>
    <property type="molecule type" value="Genomic_DNA"/>
</dbReference>
<evidence type="ECO:0000256" key="1">
    <source>
        <dbReference type="SAM" id="MobiDB-lite"/>
    </source>
</evidence>
<dbReference type="AlphaFoldDB" id="A0AAV9SF65"/>
<feature type="region of interest" description="Disordered" evidence="1">
    <location>
        <begin position="49"/>
        <end position="116"/>
    </location>
</feature>
<dbReference type="Proteomes" id="UP001311232">
    <property type="component" value="Unassembled WGS sequence"/>
</dbReference>
<gene>
    <name evidence="2" type="ORF">CRENBAI_003802</name>
</gene>
<feature type="compositionally biased region" description="Low complexity" evidence="1">
    <location>
        <begin position="78"/>
        <end position="113"/>
    </location>
</feature>
<evidence type="ECO:0000313" key="3">
    <source>
        <dbReference type="Proteomes" id="UP001311232"/>
    </source>
</evidence>
<reference evidence="2 3" key="1">
    <citation type="submission" date="2021-06" db="EMBL/GenBank/DDBJ databases">
        <authorList>
            <person name="Palmer J.M."/>
        </authorList>
    </citation>
    <scope>NUCLEOTIDE SEQUENCE [LARGE SCALE GENOMIC DNA]</scope>
    <source>
        <strain evidence="2 3">MEX-2019</strain>
        <tissue evidence="2">Muscle</tissue>
    </source>
</reference>
<keyword evidence="3" id="KW-1185">Reference proteome</keyword>
<protein>
    <submittedName>
        <fullName evidence="2">Uncharacterized protein</fullName>
    </submittedName>
</protein>
<proteinExistence type="predicted"/>
<feature type="non-terminal residue" evidence="2">
    <location>
        <position position="1"/>
    </location>
</feature>
<accession>A0AAV9SF65</accession>
<evidence type="ECO:0000313" key="2">
    <source>
        <dbReference type="EMBL" id="KAK5619986.1"/>
    </source>
</evidence>
<sequence>LLPSACLHFGPLQPQTVTAGTSHNLDQVDKAEKLSQCVQQQEKILQTMYGEEPGRNRSTLAPPPQTTPSSRRSRKRSTPAAAPTDACTAAANEPSSPAAAPGDRSTTVAATAEPPTPSTEINQVFVPVTYSPYSLEFMARVLRKGKVLTDLAIHLLSSRGSPEQTLEVLSQLRDWKAEWGRYSPSSLTVESIEAERQRIIKETTMPAF</sequence>
<name>A0AAV9SF65_9TELE</name>
<comment type="caution">
    <text evidence="2">The sequence shown here is derived from an EMBL/GenBank/DDBJ whole genome shotgun (WGS) entry which is preliminary data.</text>
</comment>